<sequence>MNTFFASAIAVTLALMLIIWLGPRVLLWLLNRSIDRYNKVINDYNERREARHVEIRTALDQLQQAVQARRDAR</sequence>
<dbReference type="Proteomes" id="UP000179621">
    <property type="component" value="Unassembled WGS sequence"/>
</dbReference>
<name>A0ABX3BYB2_9MYCO</name>
<dbReference type="EMBL" id="MLIH01000027">
    <property type="protein sequence ID" value="OHU08774.1"/>
    <property type="molecule type" value="Genomic_DNA"/>
</dbReference>
<evidence type="ECO:0000313" key="2">
    <source>
        <dbReference type="EMBL" id="OHU08774.1"/>
    </source>
</evidence>
<reference evidence="2 3" key="1">
    <citation type="submission" date="2016-10" db="EMBL/GenBank/DDBJ databases">
        <title>Evaluation of Human, Animal and Environmental Mycobacterium chelonae Isolates by Core Genome Phylogenomic Analysis, Targeted Gene Comparison, and Anti-microbial Susceptibility Patterns: A Tale of Mistaken Identities.</title>
        <authorList>
            <person name="Fogelson S.B."/>
            <person name="Camus A.C."/>
            <person name="Lorenz W."/>
            <person name="Vasireddy R."/>
            <person name="Vasireddy S."/>
            <person name="Smith T."/>
            <person name="Brown-Elliott B.A."/>
            <person name="Wallace R.J.Jr."/>
            <person name="Hasan N.A."/>
            <person name="Reischl U."/>
            <person name="Sanchez S."/>
        </authorList>
    </citation>
    <scope>NUCLEOTIDE SEQUENCE [LARGE SCALE GENOMIC DNA]</scope>
    <source>
        <strain evidence="2 3">8528</strain>
    </source>
</reference>
<keyword evidence="1" id="KW-0472">Membrane</keyword>
<evidence type="ECO:0000313" key="3">
    <source>
        <dbReference type="Proteomes" id="UP000179621"/>
    </source>
</evidence>
<organism evidence="2 3">
    <name type="scientific">Mycobacteroides saopaulense</name>
    <dbReference type="NCBI Taxonomy" id="1578165"/>
    <lineage>
        <taxon>Bacteria</taxon>
        <taxon>Bacillati</taxon>
        <taxon>Actinomycetota</taxon>
        <taxon>Actinomycetes</taxon>
        <taxon>Mycobacteriales</taxon>
        <taxon>Mycobacteriaceae</taxon>
        <taxon>Mycobacteroides</taxon>
    </lineage>
</organism>
<evidence type="ECO:0008006" key="4">
    <source>
        <dbReference type="Google" id="ProtNLM"/>
    </source>
</evidence>
<proteinExistence type="predicted"/>
<accession>A0ABX3BYB2</accession>
<keyword evidence="1" id="KW-0812">Transmembrane</keyword>
<keyword evidence="1" id="KW-1133">Transmembrane helix</keyword>
<protein>
    <recommendedName>
        <fullName evidence="4">Phage shock protein B</fullName>
    </recommendedName>
</protein>
<gene>
    <name evidence="2" type="ORF">BKG73_17300</name>
</gene>
<feature type="transmembrane region" description="Helical" evidence="1">
    <location>
        <begin position="6"/>
        <end position="30"/>
    </location>
</feature>
<dbReference type="RefSeq" id="WP_070911293.1">
    <property type="nucleotide sequence ID" value="NZ_MLIC01000003.1"/>
</dbReference>
<keyword evidence="3" id="KW-1185">Reference proteome</keyword>
<comment type="caution">
    <text evidence="2">The sequence shown here is derived from an EMBL/GenBank/DDBJ whole genome shotgun (WGS) entry which is preliminary data.</text>
</comment>
<evidence type="ECO:0000256" key="1">
    <source>
        <dbReference type="SAM" id="Phobius"/>
    </source>
</evidence>